<evidence type="ECO:0000256" key="6">
    <source>
        <dbReference type="ARBA" id="ARBA00022605"/>
    </source>
</evidence>
<evidence type="ECO:0000313" key="15">
    <source>
        <dbReference type="Proteomes" id="UP000076038"/>
    </source>
</evidence>
<dbReference type="PIRSF" id="PIRSF001413">
    <property type="entry name" value="Trp_syn_beta"/>
    <property type="match status" value="1"/>
</dbReference>
<dbReference type="InterPro" id="IPR023026">
    <property type="entry name" value="Trp_synth_beta/beta-like"/>
</dbReference>
<feature type="domain" description="Tryptophan synthase beta chain-like PALP" evidence="13">
    <location>
        <begin position="89"/>
        <end position="413"/>
    </location>
</feature>
<dbReference type="InterPro" id="IPR006653">
    <property type="entry name" value="Trp_synth_b_CS"/>
</dbReference>
<dbReference type="NCBIfam" id="TIGR00263">
    <property type="entry name" value="trpB"/>
    <property type="match status" value="1"/>
</dbReference>
<evidence type="ECO:0000256" key="12">
    <source>
        <dbReference type="HAMAP-Rule" id="MF_00133"/>
    </source>
</evidence>
<evidence type="ECO:0000256" key="5">
    <source>
        <dbReference type="ARBA" id="ARBA00011270"/>
    </source>
</evidence>
<evidence type="ECO:0000313" key="14">
    <source>
        <dbReference type="EMBL" id="AMY25498.1"/>
    </source>
</evidence>
<protein>
    <recommendedName>
        <fullName evidence="12">Tryptophan synthase beta chain</fullName>
        <ecNumber evidence="12">4.2.1.20</ecNumber>
    </recommendedName>
</protein>
<sequence length="445" mass="47109">MSTSQTSSAADAPQVVRFKGADLPQSSIGLTDRSAHEPDVGGHFGVYGGRFVPEALMGVIEEVTAEYEKVRSDNEFLGELDRLQRDYTGRPSPVFEATRLSEHAGGARILLKREDLNHTGSHKINNVLGQVLLAKRMGKTRVIAETGAGQHGVATATACALMGLDCVVYMGEVDTERQALNVARMRLLGSEVVAVKSGSRTLKDAINEALRDWVTHADNTYYCFGTVAGPHPFPVMVRDFQRIIGLEARQQVLASTGRLPDAIAACVGGGSNAIGIFHAFIDDADVRLVGFEAAGDGVETGRHAATISGGTPGALHGAYSYLLQNEDGQTVDSHSISAGLDYPGVGPEHSYLHDIGRAEYRGVTDTEAMNAFKLLCRTEGIIPAIESSHAIAGALTLGKELGEGAIILVNLSGRGDKDVDTAAEWFGLIDGDGEANVDDEAGIKP</sequence>
<gene>
    <name evidence="12 14" type="primary">trpB</name>
    <name evidence="14" type="ORF">A3Q41_04222</name>
</gene>
<dbReference type="Pfam" id="PF00291">
    <property type="entry name" value="PALP"/>
    <property type="match status" value="1"/>
</dbReference>
<evidence type="ECO:0000256" key="8">
    <source>
        <dbReference type="ARBA" id="ARBA00022898"/>
    </source>
</evidence>
<dbReference type="AlphaFoldDB" id="A0A143QRY0"/>
<evidence type="ECO:0000256" key="4">
    <source>
        <dbReference type="ARBA" id="ARBA00009982"/>
    </source>
</evidence>
<dbReference type="SUPFAM" id="SSF53686">
    <property type="entry name" value="Tryptophan synthase beta subunit-like PLP-dependent enzymes"/>
    <property type="match status" value="1"/>
</dbReference>
<dbReference type="PANTHER" id="PTHR48077:SF3">
    <property type="entry name" value="TRYPTOPHAN SYNTHASE"/>
    <property type="match status" value="1"/>
</dbReference>
<evidence type="ECO:0000256" key="2">
    <source>
        <dbReference type="ARBA" id="ARBA00002786"/>
    </source>
</evidence>
<evidence type="ECO:0000259" key="13">
    <source>
        <dbReference type="Pfam" id="PF00291"/>
    </source>
</evidence>
<dbReference type="PROSITE" id="PS00168">
    <property type="entry name" value="TRP_SYNTHASE_BETA"/>
    <property type="match status" value="1"/>
</dbReference>
<evidence type="ECO:0000256" key="7">
    <source>
        <dbReference type="ARBA" id="ARBA00022822"/>
    </source>
</evidence>
<evidence type="ECO:0000256" key="11">
    <source>
        <dbReference type="ARBA" id="ARBA00049047"/>
    </source>
</evidence>
<dbReference type="PANTHER" id="PTHR48077">
    <property type="entry name" value="TRYPTOPHAN SYNTHASE-RELATED"/>
    <property type="match status" value="1"/>
</dbReference>
<dbReference type="CDD" id="cd06446">
    <property type="entry name" value="Trp-synth_B"/>
    <property type="match status" value="1"/>
</dbReference>
<dbReference type="GO" id="GO:0004834">
    <property type="term" value="F:tryptophan synthase activity"/>
    <property type="evidence" value="ECO:0007669"/>
    <property type="project" value="UniProtKB-UniRule"/>
</dbReference>
<comment type="subunit">
    <text evidence="5 12">Tetramer of two alpha and two beta chains.</text>
</comment>
<evidence type="ECO:0000256" key="1">
    <source>
        <dbReference type="ARBA" id="ARBA00001933"/>
    </source>
</evidence>
<reference evidence="14 15" key="1">
    <citation type="journal article" date="2016" name="Genome Announc.">
        <title>Complete Genome and Plasmid Sequences for Rhodococcus fascians D188 and Draft Sequences for Rhodococcus Isolates PBTS 1 and PBTS 2.</title>
        <authorList>
            <person name="Stamler R.A."/>
            <person name="Vereecke D."/>
            <person name="Zhang Y."/>
            <person name="Schilkey F."/>
            <person name="Devitt N."/>
            <person name="Randall J.J."/>
        </authorList>
    </citation>
    <scope>NUCLEOTIDE SEQUENCE [LARGE SCALE GENOMIC DNA]</scope>
    <source>
        <strain evidence="14 15">PBTS2</strain>
    </source>
</reference>
<dbReference type="Gene3D" id="3.40.50.1100">
    <property type="match status" value="2"/>
</dbReference>
<comment type="pathway">
    <text evidence="3 12">Amino-acid biosynthesis; L-tryptophan biosynthesis; L-tryptophan from chorismate: step 5/5.</text>
</comment>
<accession>A0A143QRY0</accession>
<proteinExistence type="inferred from homology"/>
<dbReference type="InterPro" id="IPR006654">
    <property type="entry name" value="Trp_synth_beta"/>
</dbReference>
<name>A0A143QRY0_RHOFA</name>
<keyword evidence="10 12" id="KW-0456">Lyase</keyword>
<dbReference type="EC" id="4.2.1.20" evidence="12"/>
<dbReference type="PATRIC" id="fig|1653479.3.peg.4277"/>
<dbReference type="InterPro" id="IPR001926">
    <property type="entry name" value="TrpB-like_PALP"/>
</dbReference>
<comment type="function">
    <text evidence="2 12">The beta subunit is responsible for the synthesis of L-tryptophan from indole and L-serine.</text>
</comment>
<keyword evidence="6 12" id="KW-0028">Amino-acid biosynthesis</keyword>
<reference evidence="15" key="2">
    <citation type="submission" date="2016-04" db="EMBL/GenBank/DDBJ databases">
        <title>Complete Genome and Plasmid Sequences for Rhodococcus fascians D188 and Draft Sequences for Rhodococcus spp. Isolates PBTS 1 and PBTS 2.</title>
        <authorList>
            <person name="Stamer R."/>
            <person name="Vereecke D."/>
            <person name="Zhang Y."/>
            <person name="Schilkey F."/>
            <person name="Devitt N."/>
            <person name="Randall J."/>
        </authorList>
    </citation>
    <scope>NUCLEOTIDE SEQUENCE [LARGE SCALE GENOMIC DNA]</scope>
    <source>
        <strain evidence="15">PBTS2</strain>
    </source>
</reference>
<evidence type="ECO:0000256" key="10">
    <source>
        <dbReference type="ARBA" id="ARBA00023239"/>
    </source>
</evidence>
<keyword evidence="9 12" id="KW-0057">Aromatic amino acid biosynthesis</keyword>
<keyword evidence="7 12" id="KW-0822">Tryptophan biosynthesis</keyword>
<evidence type="ECO:0000256" key="9">
    <source>
        <dbReference type="ARBA" id="ARBA00023141"/>
    </source>
</evidence>
<dbReference type="InterPro" id="IPR036052">
    <property type="entry name" value="TrpB-like_PALP_sf"/>
</dbReference>
<organism evidence="14 15">
    <name type="scientific">Rhodococcoides fascians</name>
    <name type="common">Rhodococcus fascians</name>
    <dbReference type="NCBI Taxonomy" id="1828"/>
    <lineage>
        <taxon>Bacteria</taxon>
        <taxon>Bacillati</taxon>
        <taxon>Actinomycetota</taxon>
        <taxon>Actinomycetes</taxon>
        <taxon>Mycobacteriales</taxon>
        <taxon>Nocardiaceae</taxon>
        <taxon>Rhodococcoides</taxon>
    </lineage>
</organism>
<dbReference type="FunFam" id="3.40.50.1100:FF:000004">
    <property type="entry name" value="Tryptophan synthase beta chain"/>
    <property type="match status" value="1"/>
</dbReference>
<evidence type="ECO:0000256" key="3">
    <source>
        <dbReference type="ARBA" id="ARBA00004733"/>
    </source>
</evidence>
<keyword evidence="15" id="KW-1185">Reference proteome</keyword>
<dbReference type="UniPathway" id="UPA00035">
    <property type="reaction ID" value="UER00044"/>
</dbReference>
<dbReference type="KEGG" id="rhs:A3Q41_04222"/>
<comment type="similarity">
    <text evidence="4 12">Belongs to the TrpB family.</text>
</comment>
<keyword evidence="8 12" id="KW-0663">Pyridoxal phosphate</keyword>
<dbReference type="FunFam" id="3.40.50.1100:FF:000001">
    <property type="entry name" value="Tryptophan synthase beta chain"/>
    <property type="match status" value="1"/>
</dbReference>
<feature type="modified residue" description="N6-(pyridoxal phosphate)lysine" evidence="12">
    <location>
        <position position="123"/>
    </location>
</feature>
<comment type="cofactor">
    <cofactor evidence="1 12">
        <name>pyridoxal 5'-phosphate</name>
        <dbReference type="ChEBI" id="CHEBI:597326"/>
    </cofactor>
</comment>
<dbReference type="HAMAP" id="MF_00133">
    <property type="entry name" value="Trp_synth_beta"/>
    <property type="match status" value="1"/>
</dbReference>
<dbReference type="Proteomes" id="UP000076038">
    <property type="component" value="Chromosome"/>
</dbReference>
<dbReference type="GO" id="GO:0005737">
    <property type="term" value="C:cytoplasm"/>
    <property type="evidence" value="ECO:0007669"/>
    <property type="project" value="TreeGrafter"/>
</dbReference>
<comment type="catalytic activity">
    <reaction evidence="11 12">
        <text>(1S,2R)-1-C-(indol-3-yl)glycerol 3-phosphate + L-serine = D-glyceraldehyde 3-phosphate + L-tryptophan + H2O</text>
        <dbReference type="Rhea" id="RHEA:10532"/>
        <dbReference type="ChEBI" id="CHEBI:15377"/>
        <dbReference type="ChEBI" id="CHEBI:33384"/>
        <dbReference type="ChEBI" id="CHEBI:57912"/>
        <dbReference type="ChEBI" id="CHEBI:58866"/>
        <dbReference type="ChEBI" id="CHEBI:59776"/>
        <dbReference type="EC" id="4.2.1.20"/>
    </reaction>
</comment>
<dbReference type="EMBL" id="CP015220">
    <property type="protein sequence ID" value="AMY25498.1"/>
    <property type="molecule type" value="Genomic_DNA"/>
</dbReference>